<reference evidence="2 3" key="1">
    <citation type="journal article" date="2019" name="Nat. Ecol. Evol.">
        <title>Megaphylogeny resolves global patterns of mushroom evolution.</title>
        <authorList>
            <person name="Varga T."/>
            <person name="Krizsan K."/>
            <person name="Foldi C."/>
            <person name="Dima B."/>
            <person name="Sanchez-Garcia M."/>
            <person name="Sanchez-Ramirez S."/>
            <person name="Szollosi G.J."/>
            <person name="Szarkandi J.G."/>
            <person name="Papp V."/>
            <person name="Albert L."/>
            <person name="Andreopoulos W."/>
            <person name="Angelini C."/>
            <person name="Antonin V."/>
            <person name="Barry K.W."/>
            <person name="Bougher N.L."/>
            <person name="Buchanan P."/>
            <person name="Buyck B."/>
            <person name="Bense V."/>
            <person name="Catcheside P."/>
            <person name="Chovatia M."/>
            <person name="Cooper J."/>
            <person name="Damon W."/>
            <person name="Desjardin D."/>
            <person name="Finy P."/>
            <person name="Geml J."/>
            <person name="Haridas S."/>
            <person name="Hughes K."/>
            <person name="Justo A."/>
            <person name="Karasinski D."/>
            <person name="Kautmanova I."/>
            <person name="Kiss B."/>
            <person name="Kocsube S."/>
            <person name="Kotiranta H."/>
            <person name="LaButti K.M."/>
            <person name="Lechner B.E."/>
            <person name="Liimatainen K."/>
            <person name="Lipzen A."/>
            <person name="Lukacs Z."/>
            <person name="Mihaltcheva S."/>
            <person name="Morgado L.N."/>
            <person name="Niskanen T."/>
            <person name="Noordeloos M.E."/>
            <person name="Ohm R.A."/>
            <person name="Ortiz-Santana B."/>
            <person name="Ovrebo C."/>
            <person name="Racz N."/>
            <person name="Riley R."/>
            <person name="Savchenko A."/>
            <person name="Shiryaev A."/>
            <person name="Soop K."/>
            <person name="Spirin V."/>
            <person name="Szebenyi C."/>
            <person name="Tomsovsky M."/>
            <person name="Tulloss R.E."/>
            <person name="Uehling J."/>
            <person name="Grigoriev I.V."/>
            <person name="Vagvolgyi C."/>
            <person name="Papp T."/>
            <person name="Martin F.M."/>
            <person name="Miettinen O."/>
            <person name="Hibbett D.S."/>
            <person name="Nagy L.G."/>
        </authorList>
    </citation>
    <scope>NUCLEOTIDE SEQUENCE [LARGE SCALE GENOMIC DNA]</scope>
    <source>
        <strain evidence="2 3">CBS 309.79</strain>
    </source>
</reference>
<dbReference type="EMBL" id="ML178816">
    <property type="protein sequence ID" value="TFL05745.1"/>
    <property type="molecule type" value="Genomic_DNA"/>
</dbReference>
<keyword evidence="1" id="KW-1133">Transmembrane helix</keyword>
<evidence type="ECO:0000256" key="1">
    <source>
        <dbReference type="SAM" id="Phobius"/>
    </source>
</evidence>
<keyword evidence="1" id="KW-0812">Transmembrane</keyword>
<keyword evidence="1" id="KW-0472">Membrane</keyword>
<evidence type="ECO:0000313" key="3">
    <source>
        <dbReference type="Proteomes" id="UP000305067"/>
    </source>
</evidence>
<keyword evidence="3" id="KW-1185">Reference proteome</keyword>
<name>A0A5C3QUV6_9AGAR</name>
<sequence>MSAHTGIWNPYRTLVLQRKAAIASAAVTAVLLTTYCYKQYWQEHVSGASHWGQDQRIVYERVPIVHIDAIC</sequence>
<dbReference type="AlphaFoldDB" id="A0A5C3QUV6"/>
<evidence type="ECO:0000313" key="2">
    <source>
        <dbReference type="EMBL" id="TFL05745.1"/>
    </source>
</evidence>
<feature type="transmembrane region" description="Helical" evidence="1">
    <location>
        <begin position="20"/>
        <end position="37"/>
    </location>
</feature>
<gene>
    <name evidence="2" type="ORF">BDV98DRAFT_560578</name>
</gene>
<proteinExistence type="predicted"/>
<dbReference type="Proteomes" id="UP000305067">
    <property type="component" value="Unassembled WGS sequence"/>
</dbReference>
<organism evidence="2 3">
    <name type="scientific">Pterulicium gracile</name>
    <dbReference type="NCBI Taxonomy" id="1884261"/>
    <lineage>
        <taxon>Eukaryota</taxon>
        <taxon>Fungi</taxon>
        <taxon>Dikarya</taxon>
        <taxon>Basidiomycota</taxon>
        <taxon>Agaricomycotina</taxon>
        <taxon>Agaricomycetes</taxon>
        <taxon>Agaricomycetidae</taxon>
        <taxon>Agaricales</taxon>
        <taxon>Pleurotineae</taxon>
        <taxon>Pterulaceae</taxon>
        <taxon>Pterulicium</taxon>
    </lineage>
</organism>
<protein>
    <submittedName>
        <fullName evidence="2">Uncharacterized protein</fullName>
    </submittedName>
</protein>
<accession>A0A5C3QUV6</accession>